<dbReference type="InterPro" id="IPR055327">
    <property type="entry name" value="TRAF1A/B"/>
</dbReference>
<dbReference type="PANTHER" id="PTHR47477">
    <property type="entry name" value="TNF RECEPTOR-ASSOCIATED FACTOR HOMOLOG 1A"/>
    <property type="match status" value="1"/>
</dbReference>
<feature type="compositionally biased region" description="Basic and acidic residues" evidence="1">
    <location>
        <begin position="45"/>
        <end position="54"/>
    </location>
</feature>
<feature type="compositionally biased region" description="Low complexity" evidence="1">
    <location>
        <begin position="276"/>
        <end position="290"/>
    </location>
</feature>
<sequence length="680" mass="73442">MAMLRLFFSDLDDQAKQKRNGRKGKDKGKDERCNPVVERLQQEASVERISHDFSSEQAESVVEKIDALEDASDVSDTGDDVGELLQPDLDDRDSSPNNWDTDISEIHLATEANGNSVQNGQTEKRSQSVMDDSSSTCSTDSVPSALVSGPCKGSTLQNNNITQSSPNRVKNQRSKEKADRICLTNGGHNRQSETILIGDHLHHVAGSKVSQPQSDDSLFTLKIETRPLDNNINEKEEVATQQKKLTSKDRGDADRQFSSPSLGKRTTTILQQAKQSSVTTASLTVSTTGVDPASSKEPTSGSTSQTGKVIAAASRSPPVTSRIQSEAQKQKIPVKISSIHEVSSTTRPSSAPLVPAPRVTAIASTVQSVPFLSRSASAAGRLGTDPSSSAPSPSAPCYVPQSYRNATIGKTVNARGYISIDDTASSGQNVACPQSPSISLSSSSMRPPQTPIRKDLTSIRPGLTFGCVNPKAVHIQHLGLDDSYHESTASSSSNERFGLMDNLEKLDIYGKLRKKLFATEIASRVTPYVQGTVTEEFPHLDIINDLLDDDQHIGRTARGSHHAFSRQYSLPGNLSSADIGSLGCSSRFDQSKQYFDVGARGYSASNNPIQGLRDGHYQQLDYSAYANNRFDGLSRSSWPYGNGDLSMLSLGDGDTNGYGYQFSEYSARGGTGYVYRPNEP</sequence>
<proteinExistence type="predicted"/>
<feature type="compositionally biased region" description="Polar residues" evidence="1">
    <location>
        <begin position="256"/>
        <end position="275"/>
    </location>
</feature>
<keyword evidence="3" id="KW-1185">Reference proteome</keyword>
<name>A0AAQ3JZU6_9LILI</name>
<dbReference type="EMBL" id="CP136891">
    <property type="protein sequence ID" value="WOK99406.1"/>
    <property type="molecule type" value="Genomic_DNA"/>
</dbReference>
<gene>
    <name evidence="2" type="ORF">Cni_G08118</name>
</gene>
<dbReference type="PANTHER" id="PTHR47477:SF8">
    <property type="entry name" value="TNF RECEPTOR-ASSOCIATED FACTOR HOMOLOG 1A"/>
    <property type="match status" value="1"/>
</dbReference>
<dbReference type="AlphaFoldDB" id="A0AAQ3JZU6"/>
<feature type="region of interest" description="Disordered" evidence="1">
    <location>
        <begin position="425"/>
        <end position="456"/>
    </location>
</feature>
<accession>A0AAQ3JZU6</accession>
<feature type="compositionally biased region" description="Basic residues" evidence="1">
    <location>
        <begin position="17"/>
        <end position="26"/>
    </location>
</feature>
<protein>
    <submittedName>
        <fullName evidence="2">Uncharacterized protein</fullName>
    </submittedName>
</protein>
<reference evidence="2 3" key="1">
    <citation type="submission" date="2023-10" db="EMBL/GenBank/DDBJ databases">
        <title>Chromosome-scale genome assembly provides insights into flower coloration mechanisms of Canna indica.</title>
        <authorList>
            <person name="Li C."/>
        </authorList>
    </citation>
    <scope>NUCLEOTIDE SEQUENCE [LARGE SCALE GENOMIC DNA]</scope>
    <source>
        <tissue evidence="2">Flower</tissue>
    </source>
</reference>
<feature type="compositionally biased region" description="Polar residues" evidence="1">
    <location>
        <begin position="112"/>
        <end position="121"/>
    </location>
</feature>
<feature type="region of interest" description="Disordered" evidence="1">
    <location>
        <begin position="15"/>
        <end position="35"/>
    </location>
</feature>
<feature type="compositionally biased region" description="Polar residues" evidence="1">
    <location>
        <begin position="154"/>
        <end position="169"/>
    </location>
</feature>
<feature type="region of interest" description="Disordered" evidence="1">
    <location>
        <begin position="67"/>
        <end position="186"/>
    </location>
</feature>
<feature type="compositionally biased region" description="Polar residues" evidence="1">
    <location>
        <begin position="296"/>
        <end position="307"/>
    </location>
</feature>
<evidence type="ECO:0000256" key="1">
    <source>
        <dbReference type="SAM" id="MobiDB-lite"/>
    </source>
</evidence>
<dbReference type="Proteomes" id="UP001327560">
    <property type="component" value="Chromosome 2"/>
</dbReference>
<feature type="compositionally biased region" description="Low complexity" evidence="1">
    <location>
        <begin position="127"/>
        <end position="144"/>
    </location>
</feature>
<feature type="region of interest" description="Disordered" evidence="1">
    <location>
        <begin position="230"/>
        <end position="332"/>
    </location>
</feature>
<organism evidence="2 3">
    <name type="scientific">Canna indica</name>
    <name type="common">Indian-shot</name>
    <dbReference type="NCBI Taxonomy" id="4628"/>
    <lineage>
        <taxon>Eukaryota</taxon>
        <taxon>Viridiplantae</taxon>
        <taxon>Streptophyta</taxon>
        <taxon>Embryophyta</taxon>
        <taxon>Tracheophyta</taxon>
        <taxon>Spermatophyta</taxon>
        <taxon>Magnoliopsida</taxon>
        <taxon>Liliopsida</taxon>
        <taxon>Zingiberales</taxon>
        <taxon>Cannaceae</taxon>
        <taxon>Canna</taxon>
    </lineage>
</organism>
<feature type="compositionally biased region" description="Polar residues" evidence="1">
    <location>
        <begin position="317"/>
        <end position="327"/>
    </location>
</feature>
<evidence type="ECO:0000313" key="3">
    <source>
        <dbReference type="Proteomes" id="UP001327560"/>
    </source>
</evidence>
<feature type="compositionally biased region" description="Acidic residues" evidence="1">
    <location>
        <begin position="68"/>
        <end position="82"/>
    </location>
</feature>
<feature type="region of interest" description="Disordered" evidence="1">
    <location>
        <begin position="42"/>
        <end position="61"/>
    </location>
</feature>
<evidence type="ECO:0000313" key="2">
    <source>
        <dbReference type="EMBL" id="WOK99406.1"/>
    </source>
</evidence>
<feature type="compositionally biased region" description="Low complexity" evidence="1">
    <location>
        <begin position="433"/>
        <end position="447"/>
    </location>
</feature>
<feature type="compositionally biased region" description="Basic and acidic residues" evidence="1">
    <location>
        <begin position="246"/>
        <end position="255"/>
    </location>
</feature>